<dbReference type="Proteomes" id="UP001597180">
    <property type="component" value="Unassembled WGS sequence"/>
</dbReference>
<dbReference type="SUPFAM" id="SSF75005">
    <property type="entry name" value="Arabinanase/levansucrase/invertase"/>
    <property type="match status" value="1"/>
</dbReference>
<keyword evidence="2" id="KW-0808">Transferase</keyword>
<evidence type="ECO:0000313" key="5">
    <source>
        <dbReference type="Proteomes" id="UP001597180"/>
    </source>
</evidence>
<keyword evidence="1" id="KW-0328">Glycosyltransferase</keyword>
<comment type="caution">
    <text evidence="4">The sequence shown here is derived from an EMBL/GenBank/DDBJ whole genome shotgun (WGS) entry which is preliminary data.</text>
</comment>
<accession>A0ABW3UQT2</accession>
<name>A0ABW3UQT2_9BACL</name>
<dbReference type="InterPro" id="IPR007184">
    <property type="entry name" value="Mannoside_phosphorylase"/>
</dbReference>
<dbReference type="Gene3D" id="2.115.10.20">
    <property type="entry name" value="Glycosyl hydrolase domain, family 43"/>
    <property type="match status" value="1"/>
</dbReference>
<protein>
    <submittedName>
        <fullName evidence="4">Glycoside hydrolase family 130 protein</fullName>
    </submittedName>
</protein>
<evidence type="ECO:0000313" key="4">
    <source>
        <dbReference type="EMBL" id="MFD1222674.1"/>
    </source>
</evidence>
<dbReference type="PIRSF" id="PIRSF016202">
    <property type="entry name" value="PH1107"/>
    <property type="match status" value="1"/>
</dbReference>
<sequence>MLQPKSKRGGIVLSIPIIGPLKSSPVITRHPANPVLSARDVPYSPALVFNAGVTKFQGRYVMVFRNDYGDLQKHTLLPSSTTNLGLAHSSDGIHWEVQPDPCFSLNDDEIIRTYDPRLTVMDGRCYMCFAVDTKHGVRGGIAVTDDFEKFEVLHMTAPDNRNMVLFPEKIGGKYVRLERPFPVYSRGGKDRFDMWISDSPDLKYWGNTDLLLAVEHVAYANDKIGPAAPPVKTAKGWLTTFHSVDLDPSRGKNGWEKSWKKRYSAGILLLDLENPKKIIGMYKDPLIAPEAVYETEGFRNDVIFPGGMILEDDGEVKIYYGAADTVECLATAQVDDLVRLCLEGK</sequence>
<comment type="similarity">
    <text evidence="3">Belongs to the glycosyl hydrolase 130 family.</text>
</comment>
<dbReference type="InterPro" id="IPR023296">
    <property type="entry name" value="Glyco_hydro_beta-prop_sf"/>
</dbReference>
<dbReference type="PANTHER" id="PTHR34106">
    <property type="entry name" value="GLYCOSIDASE"/>
    <property type="match status" value="1"/>
</dbReference>
<dbReference type="RefSeq" id="WP_377739409.1">
    <property type="nucleotide sequence ID" value="NZ_BAABJG010000015.1"/>
</dbReference>
<dbReference type="Pfam" id="PF04041">
    <property type="entry name" value="Glyco_hydro_130"/>
    <property type="match status" value="1"/>
</dbReference>
<evidence type="ECO:0000256" key="3">
    <source>
        <dbReference type="ARBA" id="ARBA00024356"/>
    </source>
</evidence>
<evidence type="ECO:0000256" key="2">
    <source>
        <dbReference type="ARBA" id="ARBA00022679"/>
    </source>
</evidence>
<dbReference type="GO" id="GO:0016787">
    <property type="term" value="F:hydrolase activity"/>
    <property type="evidence" value="ECO:0007669"/>
    <property type="project" value="UniProtKB-KW"/>
</dbReference>
<gene>
    <name evidence="4" type="ORF">ACFQ4B_21385</name>
</gene>
<keyword evidence="4" id="KW-0378">Hydrolase</keyword>
<dbReference type="CDD" id="cd08993">
    <property type="entry name" value="GH130"/>
    <property type="match status" value="1"/>
</dbReference>
<evidence type="ECO:0000256" key="1">
    <source>
        <dbReference type="ARBA" id="ARBA00022676"/>
    </source>
</evidence>
<dbReference type="EMBL" id="JBHTLU010000031">
    <property type="protein sequence ID" value="MFD1222674.1"/>
    <property type="molecule type" value="Genomic_DNA"/>
</dbReference>
<reference evidence="5" key="1">
    <citation type="journal article" date="2019" name="Int. J. Syst. Evol. Microbiol.">
        <title>The Global Catalogue of Microorganisms (GCM) 10K type strain sequencing project: providing services to taxonomists for standard genome sequencing and annotation.</title>
        <authorList>
            <consortium name="The Broad Institute Genomics Platform"/>
            <consortium name="The Broad Institute Genome Sequencing Center for Infectious Disease"/>
            <person name="Wu L."/>
            <person name="Ma J."/>
        </authorList>
    </citation>
    <scope>NUCLEOTIDE SEQUENCE [LARGE SCALE GENOMIC DNA]</scope>
    <source>
        <strain evidence="5">CCUG 53270</strain>
    </source>
</reference>
<keyword evidence="5" id="KW-1185">Reference proteome</keyword>
<dbReference type="PANTHER" id="PTHR34106:SF5">
    <property type="entry name" value="GLYCOSIDASE"/>
    <property type="match status" value="1"/>
</dbReference>
<organism evidence="4 5">
    <name type="scientific">Paenibacillus vulneris</name>
    <dbReference type="NCBI Taxonomy" id="1133364"/>
    <lineage>
        <taxon>Bacteria</taxon>
        <taxon>Bacillati</taxon>
        <taxon>Bacillota</taxon>
        <taxon>Bacilli</taxon>
        <taxon>Bacillales</taxon>
        <taxon>Paenibacillaceae</taxon>
        <taxon>Paenibacillus</taxon>
    </lineage>
</organism>
<proteinExistence type="inferred from homology"/>